<keyword evidence="2" id="KW-1185">Reference proteome</keyword>
<evidence type="ECO:0000313" key="1">
    <source>
        <dbReference type="EMBL" id="VVV02598.1"/>
    </source>
</evidence>
<protein>
    <submittedName>
        <fullName evidence="1">tRNA nuclease WapA</fullName>
        <ecNumber evidence="1">3.1.-.-</ecNumber>
    </submittedName>
</protein>
<comment type="caution">
    <text evidence="1">The sequence shown here is derived from an EMBL/GenBank/DDBJ whole genome shotgun (WGS) entry which is preliminary data.</text>
</comment>
<reference evidence="1" key="1">
    <citation type="submission" date="2019-09" db="EMBL/GenBank/DDBJ databases">
        <authorList>
            <person name="Rodrigo-Torres L."/>
            <person name="Arahal R. D."/>
            <person name="Lucena T."/>
        </authorList>
    </citation>
    <scope>NUCLEOTIDE SEQUENCE</scope>
    <source>
        <strain evidence="1">ISS653</strain>
    </source>
</reference>
<proteinExistence type="predicted"/>
<gene>
    <name evidence="1" type="primary">wapA_4</name>
    <name evidence="1" type="ORF">FVB9532_03905</name>
</gene>
<accession>A0AC61YDR0</accession>
<dbReference type="EC" id="3.1.-.-" evidence="1"/>
<keyword evidence="1" id="KW-0378">Hydrolase</keyword>
<dbReference type="EMBL" id="CABVMM010000043">
    <property type="protein sequence ID" value="VVV02598.1"/>
    <property type="molecule type" value="Genomic_DNA"/>
</dbReference>
<organism evidence="1 2">
    <name type="scientific">Mesonia oceanica</name>
    <dbReference type="NCBI Taxonomy" id="2687242"/>
    <lineage>
        <taxon>Bacteria</taxon>
        <taxon>Pseudomonadati</taxon>
        <taxon>Bacteroidota</taxon>
        <taxon>Flavobacteriia</taxon>
        <taxon>Flavobacteriales</taxon>
        <taxon>Flavobacteriaceae</taxon>
        <taxon>Mesonia</taxon>
    </lineage>
</organism>
<sequence length="274" mass="31550">MFVEEHKNSNNSPYKFNAKELDEETGNYYYGARYYDPKWSVWLSVDPMAEERPGISPYSYVQNNPLNRIDPTGMLDESVQRPDDWIKYLDTGEVKWFDGTSEEAMDAAQVYFGTESSENLENLGDSYFGPTKGNSYDRAQILDQRKSYLRDASDKINKNADWDIDKYDSNNITYEYLSHKFLGTQFGNKQNNDSPLPGIIWDYGGGDFVESKLPKNIVSKVLVKGVDMYFSSQPTALSADKTYMDRARAVNEFKTNTVKFIDMKTILNITLHKF</sequence>
<dbReference type="Proteomes" id="UP000356253">
    <property type="component" value="Unassembled WGS sequence"/>
</dbReference>
<evidence type="ECO:0000313" key="2">
    <source>
        <dbReference type="Proteomes" id="UP000356253"/>
    </source>
</evidence>
<name>A0AC61YDR0_9FLAO</name>